<dbReference type="SUPFAM" id="SSF52833">
    <property type="entry name" value="Thioredoxin-like"/>
    <property type="match status" value="1"/>
</dbReference>
<name>X1LHS4_9ZZZZ</name>
<gene>
    <name evidence="2" type="ORF">S06H3_02575</name>
</gene>
<sequence length="72" mass="8064">MNDTNPGEHKEYKIVRGIALKKIFLIAFAISALIIFFIFTGCKSSYGDFKLMDLDGNEMSLSDFNGKIVVLN</sequence>
<keyword evidence="1" id="KW-0812">Transmembrane</keyword>
<feature type="non-terminal residue" evidence="2">
    <location>
        <position position="72"/>
    </location>
</feature>
<reference evidence="2" key="1">
    <citation type="journal article" date="2014" name="Front. Microbiol.">
        <title>High frequency of phylogenetically diverse reductive dehalogenase-homologous genes in deep subseafloor sedimentary metagenomes.</title>
        <authorList>
            <person name="Kawai M."/>
            <person name="Futagami T."/>
            <person name="Toyoda A."/>
            <person name="Takaki Y."/>
            <person name="Nishi S."/>
            <person name="Hori S."/>
            <person name="Arai W."/>
            <person name="Tsubouchi T."/>
            <person name="Morono Y."/>
            <person name="Uchiyama I."/>
            <person name="Ito T."/>
            <person name="Fujiyama A."/>
            <person name="Inagaki F."/>
            <person name="Takami H."/>
        </authorList>
    </citation>
    <scope>NUCLEOTIDE SEQUENCE</scope>
    <source>
        <strain evidence="2">Expedition CK06-06</strain>
    </source>
</reference>
<comment type="caution">
    <text evidence="2">The sequence shown here is derived from an EMBL/GenBank/DDBJ whole genome shotgun (WGS) entry which is preliminary data.</text>
</comment>
<organism evidence="2">
    <name type="scientific">marine sediment metagenome</name>
    <dbReference type="NCBI Taxonomy" id="412755"/>
    <lineage>
        <taxon>unclassified sequences</taxon>
        <taxon>metagenomes</taxon>
        <taxon>ecological metagenomes</taxon>
    </lineage>
</organism>
<accession>X1LHS4</accession>
<dbReference type="AlphaFoldDB" id="X1LHS4"/>
<evidence type="ECO:0000256" key="1">
    <source>
        <dbReference type="SAM" id="Phobius"/>
    </source>
</evidence>
<protein>
    <submittedName>
        <fullName evidence="2">Uncharacterized protein</fullName>
    </submittedName>
</protein>
<proteinExistence type="predicted"/>
<evidence type="ECO:0000313" key="2">
    <source>
        <dbReference type="EMBL" id="GAI01920.1"/>
    </source>
</evidence>
<dbReference type="Gene3D" id="3.40.30.10">
    <property type="entry name" value="Glutaredoxin"/>
    <property type="match status" value="1"/>
</dbReference>
<keyword evidence="1" id="KW-0472">Membrane</keyword>
<dbReference type="InterPro" id="IPR036249">
    <property type="entry name" value="Thioredoxin-like_sf"/>
</dbReference>
<keyword evidence="1" id="KW-1133">Transmembrane helix</keyword>
<feature type="transmembrane region" description="Helical" evidence="1">
    <location>
        <begin position="23"/>
        <end position="42"/>
    </location>
</feature>
<dbReference type="EMBL" id="BARV01000766">
    <property type="protein sequence ID" value="GAI01920.1"/>
    <property type="molecule type" value="Genomic_DNA"/>
</dbReference>